<dbReference type="EMBL" id="GGEC01010502">
    <property type="protein sequence ID" value="MBW90985.1"/>
    <property type="molecule type" value="Transcribed_RNA"/>
</dbReference>
<evidence type="ECO:0000313" key="1">
    <source>
        <dbReference type="EMBL" id="MBW90985.1"/>
    </source>
</evidence>
<protein>
    <submittedName>
        <fullName evidence="1">Uncharacterized protein MANES_05G025700</fullName>
    </submittedName>
</protein>
<accession>A0A2P2JBY1</accession>
<proteinExistence type="predicted"/>
<sequence>MTDGIGNNRTLFQSVVILGGGDFRHSLHSKILETSSLNTSARKGMVA</sequence>
<organism evidence="1">
    <name type="scientific">Rhizophora mucronata</name>
    <name type="common">Asiatic mangrove</name>
    <dbReference type="NCBI Taxonomy" id="61149"/>
    <lineage>
        <taxon>Eukaryota</taxon>
        <taxon>Viridiplantae</taxon>
        <taxon>Streptophyta</taxon>
        <taxon>Embryophyta</taxon>
        <taxon>Tracheophyta</taxon>
        <taxon>Spermatophyta</taxon>
        <taxon>Magnoliopsida</taxon>
        <taxon>eudicotyledons</taxon>
        <taxon>Gunneridae</taxon>
        <taxon>Pentapetalae</taxon>
        <taxon>rosids</taxon>
        <taxon>fabids</taxon>
        <taxon>Malpighiales</taxon>
        <taxon>Rhizophoraceae</taxon>
        <taxon>Rhizophora</taxon>
    </lineage>
</organism>
<dbReference type="AlphaFoldDB" id="A0A2P2JBY1"/>
<name>A0A2P2JBY1_RHIMU</name>
<reference evidence="1" key="1">
    <citation type="submission" date="2018-02" db="EMBL/GenBank/DDBJ databases">
        <title>Rhizophora mucronata_Transcriptome.</title>
        <authorList>
            <person name="Meera S.P."/>
            <person name="Sreeshan A."/>
            <person name="Augustine A."/>
        </authorList>
    </citation>
    <scope>NUCLEOTIDE SEQUENCE</scope>
    <source>
        <tissue evidence="1">Leaf</tissue>
    </source>
</reference>